<dbReference type="Proteomes" id="UP000032141">
    <property type="component" value="Chromosome C1"/>
</dbReference>
<feature type="domain" description="RPW8" evidence="1">
    <location>
        <begin position="1"/>
        <end position="142"/>
    </location>
</feature>
<proteinExistence type="predicted"/>
<dbReference type="GeneID" id="106327236"/>
<dbReference type="OMA" id="RANADEC"/>
<dbReference type="PROSITE" id="PS51153">
    <property type="entry name" value="RPW8"/>
    <property type="match status" value="1"/>
</dbReference>
<evidence type="ECO:0000313" key="3">
    <source>
        <dbReference type="Proteomes" id="UP000032141"/>
    </source>
</evidence>
<protein>
    <recommendedName>
        <fullName evidence="1">RPW8 domain-containing protein</fullName>
    </recommendedName>
</protein>
<dbReference type="AlphaFoldDB" id="A0A0D3A2K7"/>
<reference evidence="2" key="2">
    <citation type="submission" date="2015-03" db="UniProtKB">
        <authorList>
            <consortium name="EnsemblPlants"/>
        </authorList>
    </citation>
    <scope>IDENTIFICATION</scope>
</reference>
<dbReference type="EnsemblPlants" id="Bo1g010320.1">
    <property type="protein sequence ID" value="Bo1g010320.1"/>
    <property type="gene ID" value="Bo1g010320"/>
</dbReference>
<reference evidence="2 3" key="1">
    <citation type="journal article" date="2014" name="Genome Biol.">
        <title>Transcriptome and methylome profiling reveals relics of genome dominance in the mesopolyploid Brassica oleracea.</title>
        <authorList>
            <person name="Parkin I.A."/>
            <person name="Koh C."/>
            <person name="Tang H."/>
            <person name="Robinson S.J."/>
            <person name="Kagale S."/>
            <person name="Clarke W.E."/>
            <person name="Town C.D."/>
            <person name="Nixon J."/>
            <person name="Krishnakumar V."/>
            <person name="Bidwell S.L."/>
            <person name="Denoeud F."/>
            <person name="Belcram H."/>
            <person name="Links M.G."/>
            <person name="Just J."/>
            <person name="Clarke C."/>
            <person name="Bender T."/>
            <person name="Huebert T."/>
            <person name="Mason A.S."/>
            <person name="Pires J.C."/>
            <person name="Barker G."/>
            <person name="Moore J."/>
            <person name="Walley P.G."/>
            <person name="Manoli S."/>
            <person name="Batley J."/>
            <person name="Edwards D."/>
            <person name="Nelson M.N."/>
            <person name="Wang X."/>
            <person name="Paterson A.H."/>
            <person name="King G."/>
            <person name="Bancroft I."/>
            <person name="Chalhoub B."/>
            <person name="Sharpe A.G."/>
        </authorList>
    </citation>
    <scope>NUCLEOTIDE SEQUENCE</scope>
    <source>
        <strain evidence="2 3">cv. TO1000</strain>
    </source>
</reference>
<evidence type="ECO:0000313" key="2">
    <source>
        <dbReference type="EnsemblPlants" id="Bo1g010320.1"/>
    </source>
</evidence>
<dbReference type="Pfam" id="PF05659">
    <property type="entry name" value="RPW8"/>
    <property type="match status" value="1"/>
</dbReference>
<dbReference type="Gramene" id="Bo1g010320.1">
    <property type="protein sequence ID" value="Bo1g010320.1"/>
    <property type="gene ID" value="Bo1g010320"/>
</dbReference>
<evidence type="ECO:0000259" key="1">
    <source>
        <dbReference type="PROSITE" id="PS51153"/>
    </source>
</evidence>
<dbReference type="InterPro" id="IPR008808">
    <property type="entry name" value="Powdery_mildew-R_dom"/>
</dbReference>
<dbReference type="HOGENOM" id="CLU_1818478_0_0_1"/>
<organism evidence="2 3">
    <name type="scientific">Brassica oleracea var. oleracea</name>
    <dbReference type="NCBI Taxonomy" id="109376"/>
    <lineage>
        <taxon>Eukaryota</taxon>
        <taxon>Viridiplantae</taxon>
        <taxon>Streptophyta</taxon>
        <taxon>Embryophyta</taxon>
        <taxon>Tracheophyta</taxon>
        <taxon>Spermatophyta</taxon>
        <taxon>Magnoliopsida</taxon>
        <taxon>eudicotyledons</taxon>
        <taxon>Gunneridae</taxon>
        <taxon>Pentapetalae</taxon>
        <taxon>rosids</taxon>
        <taxon>malvids</taxon>
        <taxon>Brassicales</taxon>
        <taxon>Brassicaceae</taxon>
        <taxon>Brassiceae</taxon>
        <taxon>Brassica</taxon>
    </lineage>
</organism>
<name>A0A0D3A2K7_BRAOL</name>
<dbReference type="RefSeq" id="XP_013620790.1">
    <property type="nucleotide sequence ID" value="XM_013765336.1"/>
</dbReference>
<keyword evidence="3" id="KW-1185">Reference proteome</keyword>
<dbReference type="eggNOG" id="ENOG502QSSA">
    <property type="taxonomic scope" value="Eukaryota"/>
</dbReference>
<accession>A0A0D3A2K7</accession>
<sequence length="142" mass="16359">MAVSDFFVGEIATELLKQLFMISARAWRYKSMADNLIILIENIQPTIREIHYSGVELPAHHQAQIRMLFETLDKGKNLTEKVLSCNRWNMFQHVYLLKKMEKLEKTLSSFLKAPILTNILADVHLLRANADECSLDVDNNLA</sequence>
<dbReference type="OrthoDB" id="1704169at2759"/>
<dbReference type="KEGG" id="boe:106327236"/>